<sequence>SPPIELFLTTIVSSPALRQRQEYILRVLQVKKIPFTSYDIASDEDAKKLWKRKAPLSKQQLPGLLVGGVYPGGYDEFEEAVECGELDTFLRRNEGWDEETFGHSKKLEAKPVGVPGAYSPLQMNPSHKPTISPHPTPTKPKDGPRGMEVDVGEELTGYGLEGVTVSEQDLMDLVSELIGEEGAGDLVKG</sequence>
<comment type="caution">
    <text evidence="1">The sequence shown here is derived from an EMBL/GenBank/DDBJ whole genome shotgun (WGS) entry which is preliminary data.</text>
</comment>
<reference evidence="1" key="2">
    <citation type="journal article" date="2020" name="Nat. Commun.">
        <title>Large-scale genome sequencing of mycorrhizal fungi provides insights into the early evolution of symbiotic traits.</title>
        <authorList>
            <person name="Miyauchi S."/>
            <person name="Kiss E."/>
            <person name="Kuo A."/>
            <person name="Drula E."/>
            <person name="Kohler A."/>
            <person name="Sanchez-Garcia M."/>
            <person name="Morin E."/>
            <person name="Andreopoulos B."/>
            <person name="Barry K.W."/>
            <person name="Bonito G."/>
            <person name="Buee M."/>
            <person name="Carver A."/>
            <person name="Chen C."/>
            <person name="Cichocki N."/>
            <person name="Clum A."/>
            <person name="Culley D."/>
            <person name="Crous P.W."/>
            <person name="Fauchery L."/>
            <person name="Girlanda M."/>
            <person name="Hayes R.D."/>
            <person name="Keri Z."/>
            <person name="LaButti K."/>
            <person name="Lipzen A."/>
            <person name="Lombard V."/>
            <person name="Magnuson J."/>
            <person name="Maillard F."/>
            <person name="Murat C."/>
            <person name="Nolan M."/>
            <person name="Ohm R.A."/>
            <person name="Pangilinan J."/>
            <person name="Pereira M.F."/>
            <person name="Perotto S."/>
            <person name="Peter M."/>
            <person name="Pfister S."/>
            <person name="Riley R."/>
            <person name="Sitrit Y."/>
            <person name="Stielow J.B."/>
            <person name="Szollosi G."/>
            <person name="Zifcakova L."/>
            <person name="Stursova M."/>
            <person name="Spatafora J.W."/>
            <person name="Tedersoo L."/>
            <person name="Vaario L.M."/>
            <person name="Yamada A."/>
            <person name="Yan M."/>
            <person name="Wang P."/>
            <person name="Xu J."/>
            <person name="Bruns T."/>
            <person name="Baldrian P."/>
            <person name="Vilgalys R."/>
            <person name="Dunand C."/>
            <person name="Henrissat B."/>
            <person name="Grigoriev I.V."/>
            <person name="Hibbett D."/>
            <person name="Nagy L.G."/>
            <person name="Martin F.M."/>
        </authorList>
    </citation>
    <scope>NUCLEOTIDE SEQUENCE</scope>
    <source>
        <strain evidence="1">P2</strain>
    </source>
</reference>
<dbReference type="Proteomes" id="UP000886501">
    <property type="component" value="Unassembled WGS sequence"/>
</dbReference>
<evidence type="ECO:0000313" key="2">
    <source>
        <dbReference type="Proteomes" id="UP000886501"/>
    </source>
</evidence>
<feature type="non-terminal residue" evidence="1">
    <location>
        <position position="189"/>
    </location>
</feature>
<organism evidence="1 2">
    <name type="scientific">Thelephora ganbajun</name>
    <name type="common">Ganba fungus</name>
    <dbReference type="NCBI Taxonomy" id="370292"/>
    <lineage>
        <taxon>Eukaryota</taxon>
        <taxon>Fungi</taxon>
        <taxon>Dikarya</taxon>
        <taxon>Basidiomycota</taxon>
        <taxon>Agaricomycotina</taxon>
        <taxon>Agaricomycetes</taxon>
        <taxon>Thelephorales</taxon>
        <taxon>Thelephoraceae</taxon>
        <taxon>Thelephora</taxon>
    </lineage>
</organism>
<reference evidence="1" key="1">
    <citation type="submission" date="2019-10" db="EMBL/GenBank/DDBJ databases">
        <authorList>
            <consortium name="DOE Joint Genome Institute"/>
            <person name="Kuo A."/>
            <person name="Miyauchi S."/>
            <person name="Kiss E."/>
            <person name="Drula E."/>
            <person name="Kohler A."/>
            <person name="Sanchez-Garcia M."/>
            <person name="Andreopoulos B."/>
            <person name="Barry K.W."/>
            <person name="Bonito G."/>
            <person name="Buee M."/>
            <person name="Carver A."/>
            <person name="Chen C."/>
            <person name="Cichocki N."/>
            <person name="Clum A."/>
            <person name="Culley D."/>
            <person name="Crous P.W."/>
            <person name="Fauchery L."/>
            <person name="Girlanda M."/>
            <person name="Hayes R."/>
            <person name="Keri Z."/>
            <person name="Labutti K."/>
            <person name="Lipzen A."/>
            <person name="Lombard V."/>
            <person name="Magnuson J."/>
            <person name="Maillard F."/>
            <person name="Morin E."/>
            <person name="Murat C."/>
            <person name="Nolan M."/>
            <person name="Ohm R."/>
            <person name="Pangilinan J."/>
            <person name="Pereira M."/>
            <person name="Perotto S."/>
            <person name="Peter M."/>
            <person name="Riley R."/>
            <person name="Sitrit Y."/>
            <person name="Stielow B."/>
            <person name="Szollosi G."/>
            <person name="Zifcakova L."/>
            <person name="Stursova M."/>
            <person name="Spatafora J.W."/>
            <person name="Tedersoo L."/>
            <person name="Vaario L.-M."/>
            <person name="Yamada A."/>
            <person name="Yan M."/>
            <person name="Wang P."/>
            <person name="Xu J."/>
            <person name="Bruns T."/>
            <person name="Baldrian P."/>
            <person name="Vilgalys R."/>
            <person name="Henrissat B."/>
            <person name="Grigoriev I.V."/>
            <person name="Hibbett D."/>
            <person name="Nagy L.G."/>
            <person name="Martin F.M."/>
        </authorList>
    </citation>
    <scope>NUCLEOTIDE SEQUENCE</scope>
    <source>
        <strain evidence="1">P2</strain>
    </source>
</reference>
<dbReference type="EMBL" id="MU117989">
    <property type="protein sequence ID" value="KAF9650080.1"/>
    <property type="molecule type" value="Genomic_DNA"/>
</dbReference>
<name>A0ACB6ZJX5_THEGA</name>
<feature type="non-terminal residue" evidence="1">
    <location>
        <position position="1"/>
    </location>
</feature>
<accession>A0ACB6ZJX5</accession>
<gene>
    <name evidence="1" type="ORF">BDM02DRAFT_3082345</name>
</gene>
<protein>
    <submittedName>
        <fullName evidence="1">Uncharacterized protein</fullName>
    </submittedName>
</protein>
<proteinExistence type="predicted"/>
<evidence type="ECO:0000313" key="1">
    <source>
        <dbReference type="EMBL" id="KAF9650080.1"/>
    </source>
</evidence>
<keyword evidence="2" id="KW-1185">Reference proteome</keyword>